<dbReference type="AlphaFoldDB" id="C1DZL8"/>
<keyword evidence="1" id="KW-1133">Transmembrane helix</keyword>
<feature type="transmembrane region" description="Helical" evidence="1">
    <location>
        <begin position="55"/>
        <end position="76"/>
    </location>
</feature>
<keyword evidence="1" id="KW-0472">Membrane</keyword>
<dbReference type="InParanoid" id="C1DZL8"/>
<evidence type="ECO:0000313" key="3">
    <source>
        <dbReference type="EMBL" id="ACO60673.1"/>
    </source>
</evidence>
<feature type="transmembrane region" description="Helical" evidence="1">
    <location>
        <begin position="188"/>
        <end position="206"/>
    </location>
</feature>
<protein>
    <recommendedName>
        <fullName evidence="2">Acyltransferase 3 domain-containing protein</fullName>
    </recommendedName>
</protein>
<accession>C1DZL8</accession>
<gene>
    <name evidence="3" type="ORF">MICPUN_54240</name>
</gene>
<dbReference type="OrthoDB" id="5405781at2759"/>
<proteinExistence type="predicted"/>
<feature type="domain" description="Acyltransferase 3" evidence="2">
    <location>
        <begin position="8"/>
        <end position="314"/>
    </location>
</feature>
<evidence type="ECO:0000259" key="2">
    <source>
        <dbReference type="Pfam" id="PF01757"/>
    </source>
</evidence>
<dbReference type="InterPro" id="IPR002656">
    <property type="entry name" value="Acyl_transf_3_dom"/>
</dbReference>
<dbReference type="GO" id="GO:0016747">
    <property type="term" value="F:acyltransferase activity, transferring groups other than amino-acyl groups"/>
    <property type="evidence" value="ECO:0007669"/>
    <property type="project" value="InterPro"/>
</dbReference>
<organism evidence="3 4">
    <name type="scientific">Micromonas commoda (strain RCC299 / NOUM17 / CCMP2709)</name>
    <name type="common">Picoplanktonic green alga</name>
    <dbReference type="NCBI Taxonomy" id="296587"/>
    <lineage>
        <taxon>Eukaryota</taxon>
        <taxon>Viridiplantae</taxon>
        <taxon>Chlorophyta</taxon>
        <taxon>Mamiellophyceae</taxon>
        <taxon>Mamiellales</taxon>
        <taxon>Mamiellaceae</taxon>
        <taxon>Micromonas</taxon>
    </lineage>
</organism>
<evidence type="ECO:0000256" key="1">
    <source>
        <dbReference type="SAM" id="Phobius"/>
    </source>
</evidence>
<reference evidence="3 4" key="1">
    <citation type="journal article" date="2009" name="Science">
        <title>Green evolution and dynamic adaptations revealed by genomes of the marine picoeukaryotes Micromonas.</title>
        <authorList>
            <person name="Worden A.Z."/>
            <person name="Lee J.H."/>
            <person name="Mock T."/>
            <person name="Rouze P."/>
            <person name="Simmons M.P."/>
            <person name="Aerts A.L."/>
            <person name="Allen A.E."/>
            <person name="Cuvelier M.L."/>
            <person name="Derelle E."/>
            <person name="Everett M.V."/>
            <person name="Foulon E."/>
            <person name="Grimwood J."/>
            <person name="Gundlach H."/>
            <person name="Henrissat B."/>
            <person name="Napoli C."/>
            <person name="McDonald S.M."/>
            <person name="Parker M.S."/>
            <person name="Rombauts S."/>
            <person name="Salamov A."/>
            <person name="Von Dassow P."/>
            <person name="Badger J.H."/>
            <person name="Coutinho P.M."/>
            <person name="Demir E."/>
            <person name="Dubchak I."/>
            <person name="Gentemann C."/>
            <person name="Eikrem W."/>
            <person name="Gready J.E."/>
            <person name="John U."/>
            <person name="Lanier W."/>
            <person name="Lindquist E.A."/>
            <person name="Lucas S."/>
            <person name="Mayer K.F."/>
            <person name="Moreau H."/>
            <person name="Not F."/>
            <person name="Otillar R."/>
            <person name="Panaud O."/>
            <person name="Pangilinan J."/>
            <person name="Paulsen I."/>
            <person name="Piegu B."/>
            <person name="Poliakov A."/>
            <person name="Robbens S."/>
            <person name="Schmutz J."/>
            <person name="Toulza E."/>
            <person name="Wyss T."/>
            <person name="Zelensky A."/>
            <person name="Zhou K."/>
            <person name="Armbrust E.V."/>
            <person name="Bhattacharya D."/>
            <person name="Goodenough U.W."/>
            <person name="Van de Peer Y."/>
            <person name="Grigoriev I.V."/>
        </authorList>
    </citation>
    <scope>NUCLEOTIDE SEQUENCE [LARGE SCALE GENOMIC DNA]</scope>
    <source>
        <strain evidence="4">RCC299 / NOUM17</strain>
    </source>
</reference>
<feature type="transmembrane region" description="Helical" evidence="1">
    <location>
        <begin position="300"/>
        <end position="318"/>
    </location>
</feature>
<dbReference type="GeneID" id="8240610"/>
<feature type="transmembrane region" description="Helical" evidence="1">
    <location>
        <begin position="125"/>
        <end position="149"/>
    </location>
</feature>
<dbReference type="Pfam" id="PF01757">
    <property type="entry name" value="Acyl_transf_3"/>
    <property type="match status" value="1"/>
</dbReference>
<feature type="transmembrane region" description="Helical" evidence="1">
    <location>
        <begin position="257"/>
        <end position="280"/>
    </location>
</feature>
<keyword evidence="4" id="KW-1185">Reference proteome</keyword>
<dbReference type="OMA" id="HAELWNA"/>
<feature type="transmembrane region" description="Helical" evidence="1">
    <location>
        <begin position="212"/>
        <end position="229"/>
    </location>
</feature>
<keyword evidence="1" id="KW-0812">Transmembrane</keyword>
<dbReference type="KEGG" id="mis:MICPUN_54240"/>
<dbReference type="RefSeq" id="XP_002499414.1">
    <property type="nucleotide sequence ID" value="XM_002499369.1"/>
</dbReference>
<evidence type="ECO:0000313" key="4">
    <source>
        <dbReference type="Proteomes" id="UP000002009"/>
    </source>
</evidence>
<dbReference type="EMBL" id="CP001323">
    <property type="protein sequence ID" value="ACO60673.1"/>
    <property type="molecule type" value="Genomic_DNA"/>
</dbReference>
<name>C1DZL8_MICCC</name>
<sequence length="339" mass="37332">MGYYPLYLLAQCAFAPVFVFADVTYNGPIATAWHGLLTTTLSQAWFPAHAELWNAPTWFLSALTFATVCLPFALPAIASWRKKGLKRAMWILTAVSVLAKVAYSYDTNGWFFMEGTMSPKSHPSWLFWNSIRFSPFAALVEILIGCVAARLVMVKECKAEDDPDGVGASDAAKLVLGGSNGLAAQSPAIPALGMAIVIVARAFGWLTLNDALTRGLIFIPLFTAFVMRVHRQTVYADLPNANRPGYNSFSKALGAKWLTYLGAISFPIYILHGPIGQIFYKRVVAQKLWGKVFTADPWFFPVYLAIVLVAAALTHELFMKNKDVQGWFQAKGRELAAAF</sequence>
<dbReference type="Proteomes" id="UP000002009">
    <property type="component" value="Chromosome 2"/>
</dbReference>
<feature type="transmembrane region" description="Helical" evidence="1">
    <location>
        <begin position="88"/>
        <end position="105"/>
    </location>
</feature>